<name>A0A4R1YJI1_9RHOB</name>
<dbReference type="Gene3D" id="3.40.50.300">
    <property type="entry name" value="P-loop containing nucleotide triphosphate hydrolases"/>
    <property type="match status" value="1"/>
</dbReference>
<gene>
    <name evidence="12" type="ORF">EV216_1311</name>
</gene>
<dbReference type="SUPFAM" id="SSF52540">
    <property type="entry name" value="P-loop containing nucleoside triphosphate hydrolases"/>
    <property type="match status" value="1"/>
</dbReference>
<evidence type="ECO:0000256" key="5">
    <source>
        <dbReference type="ARBA" id="ARBA00022741"/>
    </source>
</evidence>
<dbReference type="Pfam" id="PF00005">
    <property type="entry name" value="ABC_tran"/>
    <property type="match status" value="1"/>
</dbReference>
<evidence type="ECO:0000256" key="2">
    <source>
        <dbReference type="ARBA" id="ARBA00022475"/>
    </source>
</evidence>
<dbReference type="InterPro" id="IPR027417">
    <property type="entry name" value="P-loop_NTPase"/>
</dbReference>
<feature type="domain" description="Mop" evidence="11">
    <location>
        <begin position="288"/>
        <end position="354"/>
    </location>
</feature>
<keyword evidence="5" id="KW-0547">Nucleotide-binding</keyword>
<dbReference type="PANTHER" id="PTHR43514:SF4">
    <property type="entry name" value="ABC TRANSPORTER I FAMILY MEMBER 10"/>
    <property type="match status" value="1"/>
</dbReference>
<evidence type="ECO:0000256" key="1">
    <source>
        <dbReference type="ARBA" id="ARBA00022448"/>
    </source>
</evidence>
<dbReference type="InterPro" id="IPR004606">
    <property type="entry name" value="Mop_domain"/>
</dbReference>
<dbReference type="InterPro" id="IPR011868">
    <property type="entry name" value="ModC_ABC_ATP-bd"/>
</dbReference>
<evidence type="ECO:0000256" key="4">
    <source>
        <dbReference type="ARBA" id="ARBA00022519"/>
    </source>
</evidence>
<dbReference type="GO" id="GO:0140359">
    <property type="term" value="F:ABC-type transporter activity"/>
    <property type="evidence" value="ECO:0007669"/>
    <property type="project" value="InterPro"/>
</dbReference>
<dbReference type="Gene3D" id="2.40.50.100">
    <property type="match status" value="1"/>
</dbReference>
<evidence type="ECO:0000256" key="9">
    <source>
        <dbReference type="PROSITE-ProRule" id="PRU01213"/>
    </source>
</evidence>
<evidence type="ECO:0000313" key="12">
    <source>
        <dbReference type="EMBL" id="TCM76948.1"/>
    </source>
</evidence>
<dbReference type="InterPro" id="IPR003593">
    <property type="entry name" value="AAA+_ATPase"/>
</dbReference>
<dbReference type="AlphaFoldDB" id="A0A4R1YJI1"/>
<dbReference type="Pfam" id="PF03459">
    <property type="entry name" value="TOBE"/>
    <property type="match status" value="1"/>
</dbReference>
<dbReference type="Proteomes" id="UP000295277">
    <property type="component" value="Unassembled WGS sequence"/>
</dbReference>
<dbReference type="PANTHER" id="PTHR43514">
    <property type="entry name" value="ABC TRANSPORTER I FAMILY MEMBER 10"/>
    <property type="match status" value="1"/>
</dbReference>
<dbReference type="SMART" id="SM00382">
    <property type="entry name" value="AAA"/>
    <property type="match status" value="1"/>
</dbReference>
<keyword evidence="13" id="KW-1185">Reference proteome</keyword>
<evidence type="ECO:0000256" key="7">
    <source>
        <dbReference type="ARBA" id="ARBA00022967"/>
    </source>
</evidence>
<keyword evidence="6 12" id="KW-0067">ATP-binding</keyword>
<dbReference type="GO" id="GO:0005524">
    <property type="term" value="F:ATP binding"/>
    <property type="evidence" value="ECO:0007669"/>
    <property type="project" value="UniProtKB-KW"/>
</dbReference>
<accession>A0A4R1YJI1</accession>
<dbReference type="SUPFAM" id="SSF50331">
    <property type="entry name" value="MOP-like"/>
    <property type="match status" value="1"/>
</dbReference>
<dbReference type="InterPro" id="IPR050334">
    <property type="entry name" value="Molybdenum_import_ModC"/>
</dbReference>
<organism evidence="12 13">
    <name type="scientific">Rhodovulum steppense</name>
    <dbReference type="NCBI Taxonomy" id="540251"/>
    <lineage>
        <taxon>Bacteria</taxon>
        <taxon>Pseudomonadati</taxon>
        <taxon>Pseudomonadota</taxon>
        <taxon>Alphaproteobacteria</taxon>
        <taxon>Rhodobacterales</taxon>
        <taxon>Paracoccaceae</taxon>
        <taxon>Rhodovulum</taxon>
    </lineage>
</organism>
<dbReference type="InterPro" id="IPR008995">
    <property type="entry name" value="Mo/tungstate-bd_C_term_dom"/>
</dbReference>
<keyword evidence="3 9" id="KW-0500">Molybdenum</keyword>
<keyword evidence="8" id="KW-0472">Membrane</keyword>
<reference evidence="12 13" key="1">
    <citation type="submission" date="2019-03" db="EMBL/GenBank/DDBJ databases">
        <title>Genomic Encyclopedia of Type Strains, Phase IV (KMG-IV): sequencing the most valuable type-strain genomes for metagenomic binning, comparative biology and taxonomic classification.</title>
        <authorList>
            <person name="Goeker M."/>
        </authorList>
    </citation>
    <scope>NUCLEOTIDE SEQUENCE [LARGE SCALE GENOMIC DNA]</scope>
    <source>
        <strain evidence="12 13">DSM 21153</strain>
    </source>
</reference>
<feature type="domain" description="ABC transporter" evidence="10">
    <location>
        <begin position="1"/>
        <end position="229"/>
    </location>
</feature>
<evidence type="ECO:0000259" key="11">
    <source>
        <dbReference type="PROSITE" id="PS51866"/>
    </source>
</evidence>
<dbReference type="RefSeq" id="WP_132696513.1">
    <property type="nucleotide sequence ID" value="NZ_SLVM01000031.1"/>
</dbReference>
<dbReference type="NCBIfam" id="TIGR02142">
    <property type="entry name" value="modC_ABC"/>
    <property type="match status" value="1"/>
</dbReference>
<dbReference type="PROSITE" id="PS51866">
    <property type="entry name" value="MOP"/>
    <property type="match status" value="1"/>
</dbReference>
<dbReference type="GO" id="GO:0016020">
    <property type="term" value="C:membrane"/>
    <property type="evidence" value="ECO:0007669"/>
    <property type="project" value="InterPro"/>
</dbReference>
<sequence length="374" mass="39596">MALKVVAQAAAPIPLDAAFRVESGELLALVGHSGSGKTTLLRTIAGLWRPETARVTVNGRVWLDTAAGVNLPGHRRRVGVVFQNYALFPHMTAAQNVMAAMAAPDPTEAAQMLDLVNLHGLGDRKPAQLSGGQQQRVAVARALARRPQALLLDEPFSAVDRATREKLYGEIIALRAHLAMPVVLVTHDVNEAQLLADRMLVIEKGQVIRVGTTAEVMADPDALRAMGLREVAAMLPATVAEHLADGLSRLDAATGPLFLPTVEAEPGTRVRVRIMAHEVILSRARPEGLSAQNILAGTVARIVAGTGPGVVVHVAVGQNEILARITRRAADQLSLHPGDTVHAILKSMSVARDHVTRARDGIQDGAPGTAKPAQ</sequence>
<keyword evidence="1" id="KW-0813">Transport</keyword>
<evidence type="ECO:0000256" key="3">
    <source>
        <dbReference type="ARBA" id="ARBA00022505"/>
    </source>
</evidence>
<dbReference type="PROSITE" id="PS50893">
    <property type="entry name" value="ABC_TRANSPORTER_2"/>
    <property type="match status" value="1"/>
</dbReference>
<evidence type="ECO:0000313" key="13">
    <source>
        <dbReference type="Proteomes" id="UP000295277"/>
    </source>
</evidence>
<dbReference type="GO" id="GO:0015098">
    <property type="term" value="F:molybdate ion transmembrane transporter activity"/>
    <property type="evidence" value="ECO:0007669"/>
    <property type="project" value="InterPro"/>
</dbReference>
<dbReference type="GO" id="GO:0016887">
    <property type="term" value="F:ATP hydrolysis activity"/>
    <property type="evidence" value="ECO:0007669"/>
    <property type="project" value="InterPro"/>
</dbReference>
<dbReference type="InterPro" id="IPR005116">
    <property type="entry name" value="Transp-assoc_OB_typ1"/>
</dbReference>
<protein>
    <submittedName>
        <fullName evidence="12">Molybdate transport system ATP-binding protein</fullName>
    </submittedName>
</protein>
<keyword evidence="2" id="KW-1003">Cell membrane</keyword>
<evidence type="ECO:0000259" key="10">
    <source>
        <dbReference type="PROSITE" id="PS50893"/>
    </source>
</evidence>
<dbReference type="EMBL" id="SLVM01000031">
    <property type="protein sequence ID" value="TCM76948.1"/>
    <property type="molecule type" value="Genomic_DNA"/>
</dbReference>
<proteinExistence type="predicted"/>
<evidence type="ECO:0000256" key="6">
    <source>
        <dbReference type="ARBA" id="ARBA00022840"/>
    </source>
</evidence>
<keyword evidence="7" id="KW-1278">Translocase</keyword>
<keyword evidence="4" id="KW-0997">Cell inner membrane</keyword>
<dbReference type="InterPro" id="IPR017871">
    <property type="entry name" value="ABC_transporter-like_CS"/>
</dbReference>
<dbReference type="InterPro" id="IPR003439">
    <property type="entry name" value="ABC_transporter-like_ATP-bd"/>
</dbReference>
<evidence type="ECO:0000256" key="8">
    <source>
        <dbReference type="ARBA" id="ARBA00023136"/>
    </source>
</evidence>
<dbReference type="OrthoDB" id="9802264at2"/>
<dbReference type="PROSITE" id="PS00211">
    <property type="entry name" value="ABC_TRANSPORTER_1"/>
    <property type="match status" value="1"/>
</dbReference>
<comment type="caution">
    <text evidence="12">The sequence shown here is derived from an EMBL/GenBank/DDBJ whole genome shotgun (WGS) entry which is preliminary data.</text>
</comment>